<dbReference type="InterPro" id="IPR015212">
    <property type="entry name" value="RGS-like_dom"/>
</dbReference>
<dbReference type="PANTHER" id="PTHR45872">
    <property type="entry name" value="RHO GUANINE NUCLEOTIDE EXCHANGE FACTOR 2, ISOFORM D"/>
    <property type="match status" value="1"/>
</dbReference>
<feature type="non-terminal residue" evidence="2">
    <location>
        <position position="1"/>
    </location>
</feature>
<evidence type="ECO:0000313" key="2">
    <source>
        <dbReference type="EMBL" id="GCB77335.1"/>
    </source>
</evidence>
<dbReference type="OrthoDB" id="2272012at2759"/>
<comment type="caution">
    <text evidence="2">The sequence shown here is derived from an EMBL/GenBank/DDBJ whole genome shotgun (WGS) entry which is preliminary data.</text>
</comment>
<dbReference type="GO" id="GO:0005737">
    <property type="term" value="C:cytoplasm"/>
    <property type="evidence" value="ECO:0007669"/>
    <property type="project" value="InterPro"/>
</dbReference>
<protein>
    <recommendedName>
        <fullName evidence="1">Regulator of G protein signalling-like domain-containing protein</fullName>
    </recommendedName>
</protein>
<dbReference type="EMBL" id="BFAA01014161">
    <property type="protein sequence ID" value="GCB77335.1"/>
    <property type="molecule type" value="Genomic_DNA"/>
</dbReference>
<dbReference type="PANTHER" id="PTHR45872:SF4">
    <property type="entry name" value="RHO GUANINE NUCLEOTIDE EXCHANGE FACTOR 1"/>
    <property type="match status" value="1"/>
</dbReference>
<dbReference type="STRING" id="75743.A0A401PW41"/>
<dbReference type="InterPro" id="IPR036305">
    <property type="entry name" value="RGS_sf"/>
</dbReference>
<dbReference type="Proteomes" id="UP000288216">
    <property type="component" value="Unassembled WGS sequence"/>
</dbReference>
<sequence length="121" mass="14162">TVDDNCSHFQCIELLKDRPTCLIVFLHHVILQFDAAAVLCYLHGELFKGANLKDTRRMFVDYFHTFLDRAAILKVTVPQEISFELDRCRPDLLCEEIVRKVVKVMQKSLTLEIYGQLEDFR</sequence>
<dbReference type="Pfam" id="PF09128">
    <property type="entry name" value="RGS-like"/>
    <property type="match status" value="1"/>
</dbReference>
<dbReference type="GO" id="GO:0001664">
    <property type="term" value="F:G protein-coupled receptor binding"/>
    <property type="evidence" value="ECO:0007669"/>
    <property type="project" value="TreeGrafter"/>
</dbReference>
<dbReference type="InterPro" id="IPR044926">
    <property type="entry name" value="RGS_subdomain_2"/>
</dbReference>
<dbReference type="GO" id="GO:0005085">
    <property type="term" value="F:guanyl-nucleotide exchange factor activity"/>
    <property type="evidence" value="ECO:0007669"/>
    <property type="project" value="InterPro"/>
</dbReference>
<proteinExistence type="predicted"/>
<dbReference type="Gene3D" id="1.10.167.10">
    <property type="entry name" value="Regulator of G-protein Signalling 4, domain 2"/>
    <property type="match status" value="1"/>
</dbReference>
<dbReference type="SUPFAM" id="SSF48097">
    <property type="entry name" value="Regulator of G-protein signaling, RGS"/>
    <property type="match status" value="1"/>
</dbReference>
<dbReference type="AlphaFoldDB" id="A0A401PW41"/>
<evidence type="ECO:0000313" key="3">
    <source>
        <dbReference type="Proteomes" id="UP000288216"/>
    </source>
</evidence>
<keyword evidence="3" id="KW-1185">Reference proteome</keyword>
<dbReference type="GO" id="GO:0007186">
    <property type="term" value="P:G protein-coupled receptor signaling pathway"/>
    <property type="evidence" value="ECO:0007669"/>
    <property type="project" value="TreeGrafter"/>
</dbReference>
<gene>
    <name evidence="2" type="ORF">scyTo_0019270</name>
</gene>
<organism evidence="2 3">
    <name type="scientific">Scyliorhinus torazame</name>
    <name type="common">Cloudy catshark</name>
    <name type="synonym">Catulus torazame</name>
    <dbReference type="NCBI Taxonomy" id="75743"/>
    <lineage>
        <taxon>Eukaryota</taxon>
        <taxon>Metazoa</taxon>
        <taxon>Chordata</taxon>
        <taxon>Craniata</taxon>
        <taxon>Vertebrata</taxon>
        <taxon>Chondrichthyes</taxon>
        <taxon>Elasmobranchii</taxon>
        <taxon>Galeomorphii</taxon>
        <taxon>Galeoidea</taxon>
        <taxon>Carcharhiniformes</taxon>
        <taxon>Scyliorhinidae</taxon>
        <taxon>Scyliorhinus</taxon>
    </lineage>
</organism>
<accession>A0A401PW41</accession>
<feature type="domain" description="Regulator of G protein signalling-like" evidence="1">
    <location>
        <begin position="6"/>
        <end position="121"/>
    </location>
</feature>
<name>A0A401PW41_SCYTO</name>
<reference evidence="2 3" key="1">
    <citation type="journal article" date="2018" name="Nat. Ecol. Evol.">
        <title>Shark genomes provide insights into elasmobranch evolution and the origin of vertebrates.</title>
        <authorList>
            <person name="Hara Y"/>
            <person name="Yamaguchi K"/>
            <person name="Onimaru K"/>
            <person name="Kadota M"/>
            <person name="Koyanagi M"/>
            <person name="Keeley SD"/>
            <person name="Tatsumi K"/>
            <person name="Tanaka K"/>
            <person name="Motone F"/>
            <person name="Kageyama Y"/>
            <person name="Nozu R"/>
            <person name="Adachi N"/>
            <person name="Nishimura O"/>
            <person name="Nakagawa R"/>
            <person name="Tanegashima C"/>
            <person name="Kiyatake I"/>
            <person name="Matsumoto R"/>
            <person name="Murakumo K"/>
            <person name="Nishida K"/>
            <person name="Terakita A"/>
            <person name="Kuratani S"/>
            <person name="Sato K"/>
            <person name="Hyodo S Kuraku.S."/>
        </authorList>
    </citation>
    <scope>NUCLEOTIDE SEQUENCE [LARGE SCALE GENOMIC DNA]</scope>
</reference>
<evidence type="ECO:0000259" key="1">
    <source>
        <dbReference type="Pfam" id="PF09128"/>
    </source>
</evidence>